<evidence type="ECO:0000313" key="2">
    <source>
        <dbReference type="Proteomes" id="UP000282322"/>
    </source>
</evidence>
<evidence type="ECO:0000313" key="1">
    <source>
        <dbReference type="EMBL" id="RRJ33559.1"/>
    </source>
</evidence>
<organism evidence="1 2">
    <name type="scientific">Halocatena pleomorpha</name>
    <dbReference type="NCBI Taxonomy" id="1785090"/>
    <lineage>
        <taxon>Archaea</taxon>
        <taxon>Methanobacteriati</taxon>
        <taxon>Methanobacteriota</taxon>
        <taxon>Stenosarchaea group</taxon>
        <taxon>Halobacteria</taxon>
        <taxon>Halobacteriales</taxon>
        <taxon>Natronomonadaceae</taxon>
        <taxon>Halocatena</taxon>
    </lineage>
</organism>
<proteinExistence type="predicted"/>
<dbReference type="RefSeq" id="WP_124953425.1">
    <property type="nucleotide sequence ID" value="NZ_RRCH01000003.1"/>
</dbReference>
<accession>A0A3P3RL76</accession>
<dbReference type="EMBL" id="RRCH01000003">
    <property type="protein sequence ID" value="RRJ33559.1"/>
    <property type="molecule type" value="Genomic_DNA"/>
</dbReference>
<dbReference type="OrthoDB" id="304071at2157"/>
<dbReference type="InterPro" id="IPR055551">
    <property type="entry name" value="DUF7127"/>
</dbReference>
<comment type="caution">
    <text evidence="1">The sequence shown here is derived from an EMBL/GenBank/DDBJ whole genome shotgun (WGS) entry which is preliminary data.</text>
</comment>
<dbReference type="Pfam" id="PF23444">
    <property type="entry name" value="DUF7127"/>
    <property type="match status" value="1"/>
</dbReference>
<dbReference type="Proteomes" id="UP000282322">
    <property type="component" value="Unassembled WGS sequence"/>
</dbReference>
<name>A0A3P3RL76_9EURY</name>
<reference evidence="1 2" key="1">
    <citation type="submission" date="2018-11" db="EMBL/GenBank/DDBJ databases">
        <title>Taxonoimc description of Halomarina strain SPP-AMP-1.</title>
        <authorList>
            <person name="Pal Y."/>
            <person name="Srinivasana K."/>
            <person name="Verma A."/>
            <person name="Kumar P."/>
        </authorList>
    </citation>
    <scope>NUCLEOTIDE SEQUENCE [LARGE SCALE GENOMIC DNA]</scope>
    <source>
        <strain evidence="1 2">SPP-AMP-1</strain>
    </source>
</reference>
<evidence type="ECO:0008006" key="3">
    <source>
        <dbReference type="Google" id="ProtNLM"/>
    </source>
</evidence>
<keyword evidence="2" id="KW-1185">Reference proteome</keyword>
<protein>
    <recommendedName>
        <fullName evidence="3">Hsp20/alpha crystallin family protein</fullName>
    </recommendedName>
</protein>
<dbReference type="AlphaFoldDB" id="A0A3P3RL76"/>
<sequence>MNDQQRFTSEGAPVSKYEYDDAIVFVMDVGAGTDVSIDVADGTAMFAVEGKQYDIDLPTGDAQAFMKNGIVGVEVER</sequence>
<gene>
    <name evidence="1" type="ORF">EIK79_01800</name>
</gene>